<accession>A0A8S1KH05</accession>
<gene>
    <name evidence="1" type="ORF">PSON_ATCC_30995.1.T0060423</name>
</gene>
<evidence type="ECO:0000313" key="2">
    <source>
        <dbReference type="Proteomes" id="UP000692954"/>
    </source>
</evidence>
<dbReference type="AlphaFoldDB" id="A0A8S1KH05"/>
<dbReference type="Proteomes" id="UP000692954">
    <property type="component" value="Unassembled WGS sequence"/>
</dbReference>
<reference evidence="1" key="1">
    <citation type="submission" date="2021-01" db="EMBL/GenBank/DDBJ databases">
        <authorList>
            <consortium name="Genoscope - CEA"/>
            <person name="William W."/>
        </authorList>
    </citation>
    <scope>NUCLEOTIDE SEQUENCE</scope>
</reference>
<protein>
    <submittedName>
        <fullName evidence="1">Uncharacterized protein</fullName>
    </submittedName>
</protein>
<evidence type="ECO:0000313" key="1">
    <source>
        <dbReference type="EMBL" id="CAD8052376.1"/>
    </source>
</evidence>
<dbReference type="EMBL" id="CAJJDN010000006">
    <property type="protein sequence ID" value="CAD8052376.1"/>
    <property type="molecule type" value="Genomic_DNA"/>
</dbReference>
<name>A0A8S1KH05_9CILI</name>
<comment type="caution">
    <text evidence="1">The sequence shown here is derived from an EMBL/GenBank/DDBJ whole genome shotgun (WGS) entry which is preliminary data.</text>
</comment>
<keyword evidence="2" id="KW-1185">Reference proteome</keyword>
<organism evidence="1 2">
    <name type="scientific">Paramecium sonneborni</name>
    <dbReference type="NCBI Taxonomy" id="65129"/>
    <lineage>
        <taxon>Eukaryota</taxon>
        <taxon>Sar</taxon>
        <taxon>Alveolata</taxon>
        <taxon>Ciliophora</taxon>
        <taxon>Intramacronucleata</taxon>
        <taxon>Oligohymenophorea</taxon>
        <taxon>Peniculida</taxon>
        <taxon>Parameciidae</taxon>
        <taxon>Paramecium</taxon>
    </lineage>
</organism>
<proteinExistence type="predicted"/>
<sequence>MQQFIQMLELKLKLQFKNFDLKNQMINVELIEEYKIYLQYQTGPISNLFPFELNNITDVNKLSSQLYDKIGLILPANYFITISKIKADDLFVYLKIEKKTINKFKILLRLILSIVEIMKSNQLLLKFHLKRYKIFEQPDLIKPFRNFLLIIIQEIDIDYNYLLRNLSSFQQSQSQLFIFKLSFDYAYINEIKVLLSYKLLDFDLNKNILQKLQELMIKQNRFILLLIDTKF</sequence>